<evidence type="ECO:0008006" key="3">
    <source>
        <dbReference type="Google" id="ProtNLM"/>
    </source>
</evidence>
<protein>
    <recommendedName>
        <fullName evidence="3">Cyanovirin-N domain-containing protein</fullName>
    </recommendedName>
</protein>
<organism evidence="1 2">
    <name type="scientific">Conidiobolus coronatus (strain ATCC 28846 / CBS 209.66 / NRRL 28638)</name>
    <name type="common">Delacroixia coronata</name>
    <dbReference type="NCBI Taxonomy" id="796925"/>
    <lineage>
        <taxon>Eukaryota</taxon>
        <taxon>Fungi</taxon>
        <taxon>Fungi incertae sedis</taxon>
        <taxon>Zoopagomycota</taxon>
        <taxon>Entomophthoromycotina</taxon>
        <taxon>Entomophthoromycetes</taxon>
        <taxon>Entomophthorales</taxon>
        <taxon>Ancylistaceae</taxon>
        <taxon>Conidiobolus</taxon>
    </lineage>
</organism>
<sequence length="142" mass="16334">MKRFILLISFLSYSYAWFIDFTITNSINFLNFSREFTTFIKSNAGGETSTSCSSLNNENYTCEKSHQEVSSQGGYSIYDLKCEDATCKLKIETDNVEFNIEVICYGEFDSNPNDGGFENKSESCEFRRSFQLYLNGTVEYED</sequence>
<proteinExistence type="predicted"/>
<gene>
    <name evidence="1" type="ORF">CONCODRAFT_68783</name>
</gene>
<evidence type="ECO:0000313" key="1">
    <source>
        <dbReference type="EMBL" id="KXN72783.1"/>
    </source>
</evidence>
<dbReference type="EMBL" id="KQ964447">
    <property type="protein sequence ID" value="KXN72783.1"/>
    <property type="molecule type" value="Genomic_DNA"/>
</dbReference>
<name>A0A137PCR5_CONC2</name>
<reference evidence="1 2" key="1">
    <citation type="journal article" date="2015" name="Genome Biol. Evol.">
        <title>Phylogenomic analyses indicate that early fungi evolved digesting cell walls of algal ancestors of land plants.</title>
        <authorList>
            <person name="Chang Y."/>
            <person name="Wang S."/>
            <person name="Sekimoto S."/>
            <person name="Aerts A.L."/>
            <person name="Choi C."/>
            <person name="Clum A."/>
            <person name="LaButti K.M."/>
            <person name="Lindquist E.A."/>
            <person name="Yee Ngan C."/>
            <person name="Ohm R.A."/>
            <person name="Salamov A.A."/>
            <person name="Grigoriev I.V."/>
            <person name="Spatafora J.W."/>
            <person name="Berbee M.L."/>
        </authorList>
    </citation>
    <scope>NUCLEOTIDE SEQUENCE [LARGE SCALE GENOMIC DNA]</scope>
    <source>
        <strain evidence="1 2">NRRL 28638</strain>
    </source>
</reference>
<dbReference type="Proteomes" id="UP000070444">
    <property type="component" value="Unassembled WGS sequence"/>
</dbReference>
<accession>A0A137PCR5</accession>
<evidence type="ECO:0000313" key="2">
    <source>
        <dbReference type="Proteomes" id="UP000070444"/>
    </source>
</evidence>
<keyword evidence="2" id="KW-1185">Reference proteome</keyword>
<dbReference type="AlphaFoldDB" id="A0A137PCR5"/>